<feature type="region of interest" description="Disordered" evidence="1">
    <location>
        <begin position="220"/>
        <end position="243"/>
    </location>
</feature>
<evidence type="ECO:0000256" key="1">
    <source>
        <dbReference type="SAM" id="MobiDB-lite"/>
    </source>
</evidence>
<evidence type="ECO:0000313" key="4">
    <source>
        <dbReference type="Proteomes" id="UP000752171"/>
    </source>
</evidence>
<gene>
    <name evidence="3" type="ORF">AMEX_G26225</name>
</gene>
<dbReference type="PANTHER" id="PTHR34488:SF1">
    <property type="entry name" value="SI:CH211-245H14.1-RELATED"/>
    <property type="match status" value="1"/>
</dbReference>
<reference evidence="3 4" key="1">
    <citation type="submission" date="2021-07" db="EMBL/GenBank/DDBJ databases">
        <authorList>
            <person name="Imarazene B."/>
            <person name="Zahm M."/>
            <person name="Klopp C."/>
            <person name="Cabau C."/>
            <person name="Beille S."/>
            <person name="Jouanno E."/>
            <person name="Castinel A."/>
            <person name="Lluch J."/>
            <person name="Gil L."/>
            <person name="Kuchtly C."/>
            <person name="Lopez Roques C."/>
            <person name="Donnadieu C."/>
            <person name="Parrinello H."/>
            <person name="Journot L."/>
            <person name="Du K."/>
            <person name="Schartl M."/>
            <person name="Retaux S."/>
            <person name="Guiguen Y."/>
        </authorList>
    </citation>
    <scope>NUCLEOTIDE SEQUENCE [LARGE SCALE GENOMIC DNA]</scope>
    <source>
        <strain evidence="3">Pach_M1</strain>
        <tissue evidence="3">Testis</tissue>
    </source>
</reference>
<name>A0A8T2KU66_ASTMX</name>
<evidence type="ECO:0000313" key="3">
    <source>
        <dbReference type="EMBL" id="KAG9261232.1"/>
    </source>
</evidence>
<protein>
    <submittedName>
        <fullName evidence="3">Uncharacterized protein</fullName>
    </submittedName>
</protein>
<dbReference type="AlphaFoldDB" id="A0A8T2KU66"/>
<feature type="compositionally biased region" description="Basic and acidic residues" evidence="1">
    <location>
        <begin position="224"/>
        <end position="243"/>
    </location>
</feature>
<dbReference type="PANTHER" id="PTHR34488">
    <property type="entry name" value="SI:CH211-245H14.1-RELATED"/>
    <property type="match status" value="1"/>
</dbReference>
<accession>A0A8T2KU66</accession>
<keyword evidence="2" id="KW-0812">Transmembrane</keyword>
<feature type="transmembrane region" description="Helical" evidence="2">
    <location>
        <begin position="201"/>
        <end position="218"/>
    </location>
</feature>
<dbReference type="Proteomes" id="UP000752171">
    <property type="component" value="Unassembled WGS sequence"/>
</dbReference>
<keyword evidence="2" id="KW-1133">Transmembrane helix</keyword>
<comment type="caution">
    <text evidence="3">The sequence shown here is derived from an EMBL/GenBank/DDBJ whole genome shotgun (WGS) entry which is preliminary data.</text>
</comment>
<feature type="transmembrane region" description="Helical" evidence="2">
    <location>
        <begin position="175"/>
        <end position="195"/>
    </location>
</feature>
<keyword evidence="2" id="KW-0472">Membrane</keyword>
<dbReference type="EMBL" id="JAICCE010000023">
    <property type="protein sequence ID" value="KAG9261232.1"/>
    <property type="molecule type" value="Genomic_DNA"/>
</dbReference>
<proteinExistence type="predicted"/>
<feature type="transmembrane region" description="Helical" evidence="2">
    <location>
        <begin position="20"/>
        <end position="36"/>
    </location>
</feature>
<organism evidence="3 4">
    <name type="scientific">Astyanax mexicanus</name>
    <name type="common">Blind cave fish</name>
    <name type="synonym">Astyanax fasciatus mexicanus</name>
    <dbReference type="NCBI Taxonomy" id="7994"/>
    <lineage>
        <taxon>Eukaryota</taxon>
        <taxon>Metazoa</taxon>
        <taxon>Chordata</taxon>
        <taxon>Craniata</taxon>
        <taxon>Vertebrata</taxon>
        <taxon>Euteleostomi</taxon>
        <taxon>Actinopterygii</taxon>
        <taxon>Neopterygii</taxon>
        <taxon>Teleostei</taxon>
        <taxon>Ostariophysi</taxon>
        <taxon>Characiformes</taxon>
        <taxon>Characoidei</taxon>
        <taxon>Acestrorhamphidae</taxon>
        <taxon>Acestrorhamphinae</taxon>
        <taxon>Astyanax</taxon>
    </lineage>
</organism>
<evidence type="ECO:0000256" key="2">
    <source>
        <dbReference type="SAM" id="Phobius"/>
    </source>
</evidence>
<sequence length="243" mass="27436">MIEEWWHLDNYLKESKMDKIYLTVFGQALYSNVIFVDKLRVHLNFREVTSLERSDIVIAFAPITSRAGTDLEAALKRIPQSSRPVVLVVLHYTFDLNFVAPESRYFVNSNVNRSDVFTVDCLFNEDQGLLECQRNNEAVQAVTAHLISKGVLRKLADVYYPAGPANFQISPVNKVILSVGFEAMLGGIICMIIGYCGPIPGLFIGILGGLFSGYFHHFRSKRPKPSDRPSEPLLQDRTHNPQM</sequence>